<dbReference type="EMBL" id="BT022210">
    <property type="protein sequence ID" value="AAY54626.1"/>
    <property type="molecule type" value="mRNA"/>
</dbReference>
<evidence type="ECO:0000256" key="2">
    <source>
        <dbReference type="ARBA" id="ARBA00022896"/>
    </source>
</evidence>
<dbReference type="GO" id="GO:0005783">
    <property type="term" value="C:endoplasmic reticulum"/>
    <property type="evidence" value="ECO:0007669"/>
    <property type="project" value="InterPro"/>
</dbReference>
<dbReference type="PANTHER" id="PTHR10869:SF244">
    <property type="entry name" value="PROLYL 4-HYDROXYLASE SUBUNIT ALPHA-2"/>
    <property type="match status" value="1"/>
</dbReference>
<reference evidence="6" key="1">
    <citation type="submission" date="2005-05" db="EMBL/GenBank/DDBJ databases">
        <authorList>
            <person name="Stapleton M."/>
            <person name="Carlson J."/>
            <person name="Chavez C."/>
            <person name="Frise E."/>
            <person name="George R."/>
            <person name="Pacleb J."/>
            <person name="Park S."/>
            <person name="Wan K."/>
            <person name="Yu C."/>
            <person name="Celniker S."/>
        </authorList>
    </citation>
    <scope>NUCLEOTIDE SEQUENCE</scope>
</reference>
<dbReference type="Gene3D" id="1.25.40.10">
    <property type="entry name" value="Tetratricopeptide repeat domain"/>
    <property type="match status" value="1"/>
</dbReference>
<keyword evidence="4" id="KW-0472">Membrane</keyword>
<keyword evidence="4" id="KW-1133">Transmembrane helix</keyword>
<dbReference type="Gene3D" id="6.10.140.1460">
    <property type="match status" value="1"/>
</dbReference>
<gene>
    <name evidence="6" type="primary">CG11828</name>
</gene>
<dbReference type="InterPro" id="IPR013547">
    <property type="entry name" value="P4H_N"/>
</dbReference>
<feature type="non-terminal residue" evidence="6">
    <location>
        <position position="1"/>
    </location>
</feature>
<protein>
    <submittedName>
        <fullName evidence="6">IP10428p</fullName>
    </submittedName>
</protein>
<keyword evidence="4" id="KW-0812">Transmembrane</keyword>
<name>Q4V6U6_DROME</name>
<evidence type="ECO:0000259" key="5">
    <source>
        <dbReference type="Pfam" id="PF08336"/>
    </source>
</evidence>
<evidence type="ECO:0000256" key="3">
    <source>
        <dbReference type="ARBA" id="ARBA00023004"/>
    </source>
</evidence>
<dbReference type="OrthoDB" id="420380at2759"/>
<dbReference type="InterPro" id="IPR045054">
    <property type="entry name" value="P4HA-like"/>
</dbReference>
<evidence type="ECO:0000256" key="1">
    <source>
        <dbReference type="ARBA" id="ARBA00022723"/>
    </source>
</evidence>
<sequence length="519" mass="59216">TTAIETQYYATSTREMASLLQIEDELIGYMRQYAMELQHKVNTMRTFQEEWMTRRALGPADPTSYVANPLISFPLMRRTYTDVPKLLELAREEFKPGPFQKFIDYDLSSISDVELETAVTGMLRFQGVYGMDESEMANGKLHGKQYNSRMSAADCLAVATHLENVDKGKLACKWFKVAIDQYEEKLDPVNRLLQTGRSQIYEKLGLTLLAMHDLPASQAAFRDSIGWASKEDNTDLAKHLKDKLAHMFVHVDNCRGKNLLPSKSYLRCRYLRDGSPFLRMAPVKLEQLNIEPFVGLFHDAISPAEQKDLLHLTDSRLEHRKKDSSSVEAKVDTNASDHVRRIHQRIEDITGFDLEESEPLTVSNYGIGGQDFIHLDCEQPKVWFSRSLLDTTQKNTARHLRCFISVMFKWVAMPLFRIWALALSPVGDRPWFGIILTTPAIVIPEACRPPARCSLEINGWPKSGSVGQASGAGSRVGSKENSVFHSVFIHFCDNLFNNFVVIYIMIINFMHYFKKKKKK</sequence>
<feature type="domain" description="Prolyl 4-hydroxylase N-terminal" evidence="5">
    <location>
        <begin position="12"/>
        <end position="143"/>
    </location>
</feature>
<dbReference type="ExpressionAtlas" id="Q4V6U6">
    <property type="expression patterns" value="baseline and differential"/>
</dbReference>
<dbReference type="InterPro" id="IPR011990">
    <property type="entry name" value="TPR-like_helical_dom_sf"/>
</dbReference>
<dbReference type="Bgee" id="FBgn0039616">
    <property type="expression patterns" value="Expressed in spermatid in male reproductive gland and 13 other cell types or tissues"/>
</dbReference>
<dbReference type="GO" id="GO:0031418">
    <property type="term" value="F:L-ascorbic acid binding"/>
    <property type="evidence" value="ECO:0007669"/>
    <property type="project" value="UniProtKB-KW"/>
</dbReference>
<accession>Q4V6U6</accession>
<keyword evidence="2" id="KW-0847">Vitamin C</keyword>
<dbReference type="AlphaFoldDB" id="Q4V6U6"/>
<keyword evidence="1" id="KW-0479">Metal-binding</keyword>
<proteinExistence type="evidence at transcript level"/>
<dbReference type="Pfam" id="PF08336">
    <property type="entry name" value="P4Ha_N"/>
    <property type="match status" value="1"/>
</dbReference>
<dbReference type="Gene3D" id="2.60.120.620">
    <property type="entry name" value="q2cbj1_9rhob like domain"/>
    <property type="match status" value="1"/>
</dbReference>
<evidence type="ECO:0000313" key="6">
    <source>
        <dbReference type="EMBL" id="AAY54626.1"/>
    </source>
</evidence>
<feature type="non-terminal residue" evidence="6">
    <location>
        <position position="519"/>
    </location>
</feature>
<evidence type="ECO:0000256" key="4">
    <source>
        <dbReference type="SAM" id="Phobius"/>
    </source>
</evidence>
<dbReference type="GO" id="GO:0004656">
    <property type="term" value="F:procollagen-proline 4-dioxygenase activity"/>
    <property type="evidence" value="ECO:0007669"/>
    <property type="project" value="InterPro"/>
</dbReference>
<dbReference type="GO" id="GO:0046872">
    <property type="term" value="F:metal ion binding"/>
    <property type="evidence" value="ECO:0007669"/>
    <property type="project" value="UniProtKB-KW"/>
</dbReference>
<organism evidence="6">
    <name type="scientific">Drosophila melanogaster</name>
    <name type="common">Fruit fly</name>
    <dbReference type="NCBI Taxonomy" id="7227"/>
    <lineage>
        <taxon>Eukaryota</taxon>
        <taxon>Metazoa</taxon>
        <taxon>Ecdysozoa</taxon>
        <taxon>Arthropoda</taxon>
        <taxon>Hexapoda</taxon>
        <taxon>Insecta</taxon>
        <taxon>Pterygota</taxon>
        <taxon>Neoptera</taxon>
        <taxon>Endopterygota</taxon>
        <taxon>Diptera</taxon>
        <taxon>Brachycera</taxon>
        <taxon>Muscomorpha</taxon>
        <taxon>Ephydroidea</taxon>
        <taxon>Drosophilidae</taxon>
        <taxon>Drosophila</taxon>
        <taxon>Sophophora</taxon>
    </lineage>
</organism>
<keyword evidence="3" id="KW-0408">Iron</keyword>
<dbReference type="VEuPathDB" id="VectorBase:FBgn0039616"/>
<dbReference type="PANTHER" id="PTHR10869">
    <property type="entry name" value="PROLYL 4-HYDROXYLASE ALPHA SUBUNIT"/>
    <property type="match status" value="1"/>
</dbReference>
<feature type="transmembrane region" description="Helical" evidence="4">
    <location>
        <begin position="495"/>
        <end position="513"/>
    </location>
</feature>